<protein>
    <recommendedName>
        <fullName evidence="10">Tyr recombinase domain-containing protein</fullName>
    </recommendedName>
</protein>
<dbReference type="PROSITE" id="PS51900">
    <property type="entry name" value="CB"/>
    <property type="match status" value="1"/>
</dbReference>
<dbReference type="Gene3D" id="1.10.443.10">
    <property type="entry name" value="Intergrase catalytic core"/>
    <property type="match status" value="1"/>
</dbReference>
<reference evidence="8 9" key="1">
    <citation type="submission" date="2017-06" db="EMBL/GenBank/DDBJ databases">
        <title>Novel microbial phyla capable of carbon fixation and sulfur reduction in deep-sea sediments.</title>
        <authorList>
            <person name="Huang J."/>
            <person name="Baker B."/>
            <person name="Wang Y."/>
        </authorList>
    </citation>
    <scope>NUCLEOTIDE SEQUENCE [LARGE SCALE GENOMIC DNA]</scope>
    <source>
        <strain evidence="8">B3_LCP</strain>
    </source>
</reference>
<dbReference type="InterPro" id="IPR050090">
    <property type="entry name" value="Tyrosine_recombinase_XerCD"/>
</dbReference>
<dbReference type="InterPro" id="IPR011010">
    <property type="entry name" value="DNA_brk_join_enz"/>
</dbReference>
<comment type="similarity">
    <text evidence="1">Belongs to the 'phage' integrase family.</text>
</comment>
<proteinExistence type="inferred from homology"/>
<dbReference type="GO" id="GO:0003677">
    <property type="term" value="F:DNA binding"/>
    <property type="evidence" value="ECO:0007669"/>
    <property type="project" value="UniProtKB-UniRule"/>
</dbReference>
<feature type="domain" description="Core-binding (CB)" evidence="7">
    <location>
        <begin position="62"/>
        <end position="142"/>
    </location>
</feature>
<dbReference type="GO" id="GO:0015074">
    <property type="term" value="P:DNA integration"/>
    <property type="evidence" value="ECO:0007669"/>
    <property type="project" value="UniProtKB-KW"/>
</dbReference>
<accession>A0A532V0D1</accession>
<dbReference type="CDD" id="cd00796">
    <property type="entry name" value="INT_Rci_Hp1_C"/>
    <property type="match status" value="1"/>
</dbReference>
<name>A0A532V0D1_UNCL8</name>
<keyword evidence="4" id="KW-0233">DNA recombination</keyword>
<evidence type="ECO:0000256" key="2">
    <source>
        <dbReference type="ARBA" id="ARBA00022908"/>
    </source>
</evidence>
<evidence type="ECO:0000256" key="3">
    <source>
        <dbReference type="ARBA" id="ARBA00023125"/>
    </source>
</evidence>
<dbReference type="PROSITE" id="PS51898">
    <property type="entry name" value="TYR_RECOMBINASE"/>
    <property type="match status" value="1"/>
</dbReference>
<evidence type="ECO:0008006" key="10">
    <source>
        <dbReference type="Google" id="ProtNLM"/>
    </source>
</evidence>
<dbReference type="Pfam" id="PF00589">
    <property type="entry name" value="Phage_integrase"/>
    <property type="match status" value="1"/>
</dbReference>
<comment type="caution">
    <text evidence="8">The sequence shown here is derived from an EMBL/GenBank/DDBJ whole genome shotgun (WGS) entry which is preliminary data.</text>
</comment>
<evidence type="ECO:0000313" key="8">
    <source>
        <dbReference type="EMBL" id="TKJ40651.1"/>
    </source>
</evidence>
<dbReference type="GO" id="GO:0006310">
    <property type="term" value="P:DNA recombination"/>
    <property type="evidence" value="ECO:0007669"/>
    <property type="project" value="UniProtKB-KW"/>
</dbReference>
<keyword evidence="3 5" id="KW-0238">DNA-binding</keyword>
<evidence type="ECO:0000256" key="1">
    <source>
        <dbReference type="ARBA" id="ARBA00008857"/>
    </source>
</evidence>
<dbReference type="SUPFAM" id="SSF56349">
    <property type="entry name" value="DNA breaking-rejoining enzymes"/>
    <property type="match status" value="1"/>
</dbReference>
<dbReference type="PANTHER" id="PTHR30349">
    <property type="entry name" value="PHAGE INTEGRASE-RELATED"/>
    <property type="match status" value="1"/>
</dbReference>
<keyword evidence="2" id="KW-0229">DNA integration</keyword>
<sequence length="338" mass="39261">MASLFKRNKRWYITWLDDGQRKMKSTKTGDKKLATAALRKFEDEQTRIALGLEPIEEIKPIMLSEFILVYEEDRRRIGKSEETVGIDIFALNGLMQFLGNCKLDTINQKTAVKYRNYLMERVKPATTSIRLRSIRTAFGWACEKPGVRYLRSNPLRQKGMIPADNQQKAPLCLTPGEKVRFLASIVEDPKHEQVFRFALLTGMRRAEIISLQWSDVDLDNKVINVQQTKTHRIRKIPINIELWQLLSALDRSRPKLFEYSPDWLSALFRRYAKKAKLRPELHLHSLRHTVATDLVNQGVPIHQVKDFMGHLKITTTQIYLHSVGDDLRRVAERLTCHG</sequence>
<dbReference type="InterPro" id="IPR044068">
    <property type="entry name" value="CB"/>
</dbReference>
<dbReference type="InterPro" id="IPR002104">
    <property type="entry name" value="Integrase_catalytic"/>
</dbReference>
<dbReference type="Proteomes" id="UP000319619">
    <property type="component" value="Unassembled WGS sequence"/>
</dbReference>
<organism evidence="8 9">
    <name type="scientific">candidate division LCP-89 bacterium B3_LCP</name>
    <dbReference type="NCBI Taxonomy" id="2012998"/>
    <lineage>
        <taxon>Bacteria</taxon>
        <taxon>Pseudomonadati</taxon>
        <taxon>Bacteria division LCP-89</taxon>
    </lineage>
</organism>
<evidence type="ECO:0000256" key="4">
    <source>
        <dbReference type="ARBA" id="ARBA00023172"/>
    </source>
</evidence>
<gene>
    <name evidence="8" type="ORF">CEE37_06725</name>
</gene>
<feature type="domain" description="Tyr recombinase" evidence="6">
    <location>
        <begin position="168"/>
        <end position="332"/>
    </location>
</feature>
<dbReference type="EMBL" id="NJBN01000004">
    <property type="protein sequence ID" value="TKJ40651.1"/>
    <property type="molecule type" value="Genomic_DNA"/>
</dbReference>
<dbReference type="AlphaFoldDB" id="A0A532V0D1"/>
<evidence type="ECO:0000259" key="6">
    <source>
        <dbReference type="PROSITE" id="PS51898"/>
    </source>
</evidence>
<dbReference type="InterPro" id="IPR010998">
    <property type="entry name" value="Integrase_recombinase_N"/>
</dbReference>
<evidence type="ECO:0000256" key="5">
    <source>
        <dbReference type="PROSITE-ProRule" id="PRU01248"/>
    </source>
</evidence>
<dbReference type="Gene3D" id="1.10.150.130">
    <property type="match status" value="1"/>
</dbReference>
<dbReference type="InterPro" id="IPR013762">
    <property type="entry name" value="Integrase-like_cat_sf"/>
</dbReference>
<evidence type="ECO:0000313" key="9">
    <source>
        <dbReference type="Proteomes" id="UP000319619"/>
    </source>
</evidence>
<evidence type="ECO:0000259" key="7">
    <source>
        <dbReference type="PROSITE" id="PS51900"/>
    </source>
</evidence>
<dbReference type="PANTHER" id="PTHR30349:SF64">
    <property type="entry name" value="PROPHAGE INTEGRASE INTD-RELATED"/>
    <property type="match status" value="1"/>
</dbReference>